<dbReference type="InterPro" id="IPR020846">
    <property type="entry name" value="MFS_dom"/>
</dbReference>
<dbReference type="EMBL" id="DXFW01000039">
    <property type="protein sequence ID" value="HIX06755.1"/>
    <property type="molecule type" value="Genomic_DNA"/>
</dbReference>
<feature type="transmembrane region" description="Helical" evidence="6">
    <location>
        <begin position="163"/>
        <end position="187"/>
    </location>
</feature>
<proteinExistence type="predicted"/>
<protein>
    <submittedName>
        <fullName evidence="8">MFS transporter</fullName>
    </submittedName>
</protein>
<feature type="transmembrane region" description="Helical" evidence="6">
    <location>
        <begin position="101"/>
        <end position="123"/>
    </location>
</feature>
<reference evidence="8" key="2">
    <citation type="submission" date="2021-04" db="EMBL/GenBank/DDBJ databases">
        <authorList>
            <person name="Gilroy R."/>
        </authorList>
    </citation>
    <scope>NUCLEOTIDE SEQUENCE</scope>
    <source>
        <strain evidence="8">2239</strain>
    </source>
</reference>
<dbReference type="GO" id="GO:0005886">
    <property type="term" value="C:plasma membrane"/>
    <property type="evidence" value="ECO:0007669"/>
    <property type="project" value="UniProtKB-SubCell"/>
</dbReference>
<dbReference type="SUPFAM" id="SSF103473">
    <property type="entry name" value="MFS general substrate transporter"/>
    <property type="match status" value="1"/>
</dbReference>
<evidence type="ECO:0000256" key="3">
    <source>
        <dbReference type="ARBA" id="ARBA00022692"/>
    </source>
</evidence>
<feature type="transmembrane region" description="Helical" evidence="6">
    <location>
        <begin position="76"/>
        <end position="95"/>
    </location>
</feature>
<dbReference type="InterPro" id="IPR036259">
    <property type="entry name" value="MFS_trans_sf"/>
</dbReference>
<sequence length="392" mass="39830">MQAFLKNHRWTILAAGAAIQILTGVPAAWGVFQGPVRAEYGFDEGAASFVLSLTIGAFGLGCVLGGFLQDRAGPRAAGLAGTALLAAGLSGAGFVPAGRPWLFYLCFSLPVGLGSAFLYPAVMGCAQKWYAGKKGLATGVIGGAVGLSGAVLTVLVRSLSGRWGIRTCFWVLGGLVLAVCAAASALLEDPAQSPAPAAESGGKDLGPRQMLKTRQYRLTFLATALASPAVLLFSPVIVQLGQERGLSEGAAHLAVVIGSAGSAAGRLAMPALSDRIGRRAADLLLFAGLCGLSAAFAFAGGWWVVAVYTALTFCYSGEAAVLPSLCTDLFGLRHAGVNYGFVALGMSAGSIGFPLAARALGLGMGRHWLAAVAAAAGFACLLALRPTGEKRL</sequence>
<evidence type="ECO:0000259" key="7">
    <source>
        <dbReference type="PROSITE" id="PS50850"/>
    </source>
</evidence>
<dbReference type="GO" id="GO:0022857">
    <property type="term" value="F:transmembrane transporter activity"/>
    <property type="evidence" value="ECO:0007669"/>
    <property type="project" value="InterPro"/>
</dbReference>
<gene>
    <name evidence="8" type="ORF">H9865_11770</name>
</gene>
<dbReference type="PANTHER" id="PTHR11360">
    <property type="entry name" value="MONOCARBOXYLATE TRANSPORTER"/>
    <property type="match status" value="1"/>
</dbReference>
<feature type="transmembrane region" description="Helical" evidence="6">
    <location>
        <begin position="368"/>
        <end position="384"/>
    </location>
</feature>
<feature type="domain" description="Major facilitator superfamily (MFS) profile" evidence="7">
    <location>
        <begin position="1"/>
        <end position="391"/>
    </location>
</feature>
<dbReference type="InterPro" id="IPR011701">
    <property type="entry name" value="MFS"/>
</dbReference>
<feature type="transmembrane region" description="Helical" evidence="6">
    <location>
        <begin position="250"/>
        <end position="268"/>
    </location>
</feature>
<keyword evidence="5 6" id="KW-0472">Membrane</keyword>
<feature type="transmembrane region" description="Helical" evidence="6">
    <location>
        <begin position="218"/>
        <end position="238"/>
    </location>
</feature>
<dbReference type="AlphaFoldDB" id="A0A9D1V603"/>
<reference evidence="8" key="1">
    <citation type="journal article" date="2021" name="PeerJ">
        <title>Extensive microbial diversity within the chicken gut microbiome revealed by metagenomics and culture.</title>
        <authorList>
            <person name="Gilroy R."/>
            <person name="Ravi A."/>
            <person name="Getino M."/>
            <person name="Pursley I."/>
            <person name="Horton D.L."/>
            <person name="Alikhan N.F."/>
            <person name="Baker D."/>
            <person name="Gharbi K."/>
            <person name="Hall N."/>
            <person name="Watson M."/>
            <person name="Adriaenssens E.M."/>
            <person name="Foster-Nyarko E."/>
            <person name="Jarju S."/>
            <person name="Secka A."/>
            <person name="Antonio M."/>
            <person name="Oren A."/>
            <person name="Chaudhuri R.R."/>
            <person name="La Ragione R."/>
            <person name="Hildebrand F."/>
            <person name="Pallen M.J."/>
        </authorList>
    </citation>
    <scope>NUCLEOTIDE SEQUENCE</scope>
    <source>
        <strain evidence="8">2239</strain>
    </source>
</reference>
<feature type="transmembrane region" description="Helical" evidence="6">
    <location>
        <begin position="46"/>
        <end position="69"/>
    </location>
</feature>
<accession>A0A9D1V603</accession>
<keyword evidence="2" id="KW-0813">Transport</keyword>
<evidence type="ECO:0000256" key="2">
    <source>
        <dbReference type="ARBA" id="ARBA00022448"/>
    </source>
</evidence>
<name>A0A9D1V603_9FIRM</name>
<dbReference type="Gene3D" id="1.20.1250.20">
    <property type="entry name" value="MFS general substrate transporter like domains"/>
    <property type="match status" value="2"/>
</dbReference>
<dbReference type="Proteomes" id="UP000824193">
    <property type="component" value="Unassembled WGS sequence"/>
</dbReference>
<dbReference type="PROSITE" id="PS50850">
    <property type="entry name" value="MFS"/>
    <property type="match status" value="1"/>
</dbReference>
<evidence type="ECO:0000256" key="4">
    <source>
        <dbReference type="ARBA" id="ARBA00022989"/>
    </source>
</evidence>
<evidence type="ECO:0000313" key="8">
    <source>
        <dbReference type="EMBL" id="HIX06755.1"/>
    </source>
</evidence>
<evidence type="ECO:0000256" key="1">
    <source>
        <dbReference type="ARBA" id="ARBA00004651"/>
    </source>
</evidence>
<evidence type="ECO:0000256" key="6">
    <source>
        <dbReference type="SAM" id="Phobius"/>
    </source>
</evidence>
<feature type="transmembrane region" description="Helical" evidence="6">
    <location>
        <begin position="135"/>
        <end position="157"/>
    </location>
</feature>
<keyword evidence="3 6" id="KW-0812">Transmembrane</keyword>
<dbReference type="InterPro" id="IPR050327">
    <property type="entry name" value="Proton-linked_MCT"/>
</dbReference>
<feature type="transmembrane region" description="Helical" evidence="6">
    <location>
        <begin position="280"/>
        <end position="299"/>
    </location>
</feature>
<keyword evidence="4 6" id="KW-1133">Transmembrane helix</keyword>
<organism evidence="8 9">
    <name type="scientific">Candidatus Allofournierella pullicola</name>
    <dbReference type="NCBI Taxonomy" id="2838596"/>
    <lineage>
        <taxon>Bacteria</taxon>
        <taxon>Bacillati</taxon>
        <taxon>Bacillota</taxon>
        <taxon>Clostridia</taxon>
        <taxon>Eubacteriales</taxon>
        <taxon>Oscillospiraceae</taxon>
        <taxon>Allofournierella</taxon>
    </lineage>
</organism>
<comment type="caution">
    <text evidence="8">The sequence shown here is derived from an EMBL/GenBank/DDBJ whole genome shotgun (WGS) entry which is preliminary data.</text>
</comment>
<feature type="transmembrane region" description="Helical" evidence="6">
    <location>
        <begin position="337"/>
        <end position="356"/>
    </location>
</feature>
<evidence type="ECO:0000313" key="9">
    <source>
        <dbReference type="Proteomes" id="UP000824193"/>
    </source>
</evidence>
<evidence type="ECO:0000256" key="5">
    <source>
        <dbReference type="ARBA" id="ARBA00023136"/>
    </source>
</evidence>
<dbReference type="Pfam" id="PF07690">
    <property type="entry name" value="MFS_1"/>
    <property type="match status" value="1"/>
</dbReference>
<comment type="subcellular location">
    <subcellularLocation>
        <location evidence="1">Cell membrane</location>
        <topology evidence="1">Multi-pass membrane protein</topology>
    </subcellularLocation>
</comment>